<feature type="compositionally biased region" description="Basic and acidic residues" evidence="8">
    <location>
        <begin position="48"/>
        <end position="89"/>
    </location>
</feature>
<feature type="site" description="Important for enzyme activity" evidence="6">
    <location>
        <position position="409"/>
    </location>
</feature>
<feature type="site" description="Transition state stabilizer" evidence="6">
    <location>
        <position position="259"/>
    </location>
</feature>
<dbReference type="GO" id="GO:0006511">
    <property type="term" value="P:ubiquitin-dependent protein catabolic process"/>
    <property type="evidence" value="ECO:0007669"/>
    <property type="project" value="UniProtKB-UniRule"/>
</dbReference>
<sequence length="649" mass="71673">MVQTRASKRKSAEAESVNGTRSGTEELSQKVMSPKAPSESPKRRKLNGTKEAKQESEELAAKQDAEEHDVTAQDVKAHDVEAQDAKEQVAKVQGAEKQGAKAPDAKEQVVKEQDAEAHDAEEQCTKQPDAEEPDAKEKGAKLQPTGKRGAENGSDDQPGAEAEDDEEEEFADFTEAMDAGKRAWQGFCEIESEPAYFNVMLKEFGVQGVKVQEVYGLDPDMLAMLPKPVYGLIFLFRYRELDADTQEASCPLHIWFANQIDPHSCATVAMLNIINNIPDVDIGEHLRSFKDFTQNFPPHLRGREINSFELVRHIHNSFARRIDMLKIDLEMAEKVQAAEKQKKAEAAAKARAAKANNFKASAAKSKAAKRKARAARESDDEEQEQVDDEEAAYHFSAYMPIGSTVWKLDGLDRQPTQFGDIELEGDWLTTVADVLASRMAQYEANDISFNLMALVKDPLIALRKELSENVKGINTVEGALDNVEGEWKGFLPADEEGKVLTTMSVGLGISVQDIDDAGLPPSVAERLTKHDTLEEEGLTLQDLLDLRGQLASAQTPLRASIRDELESAESDKQKATTRRHDYGPFIEEWLGMLQENGELDALVEKQLPPKKGKKTPAKKAPAKKTPVAKKTTTTKKGGNGGRVTKKGRR</sequence>
<dbReference type="EC" id="3.4.19.12" evidence="7"/>
<dbReference type="GeneID" id="19903397"/>
<feature type="region of interest" description="Disordered" evidence="8">
    <location>
        <begin position="600"/>
        <end position="649"/>
    </location>
</feature>
<feature type="compositionally biased region" description="Acidic residues" evidence="8">
    <location>
        <begin position="161"/>
        <end position="171"/>
    </location>
</feature>
<dbReference type="GO" id="GO:0004843">
    <property type="term" value="F:cysteine-type deubiquitinase activity"/>
    <property type="evidence" value="ECO:0007669"/>
    <property type="project" value="UniProtKB-UniRule"/>
</dbReference>
<dbReference type="GO" id="GO:0016579">
    <property type="term" value="P:protein deubiquitination"/>
    <property type="evidence" value="ECO:0007669"/>
    <property type="project" value="TreeGrafter"/>
</dbReference>
<evidence type="ECO:0000256" key="2">
    <source>
        <dbReference type="ARBA" id="ARBA00022670"/>
    </source>
</evidence>
<dbReference type="STRING" id="1168221.R7YYE7"/>
<dbReference type="PRINTS" id="PR00707">
    <property type="entry name" value="UBCTHYDRLASE"/>
</dbReference>
<evidence type="ECO:0000256" key="4">
    <source>
        <dbReference type="ARBA" id="ARBA00022801"/>
    </source>
</evidence>
<dbReference type="eggNOG" id="KOG2778">
    <property type="taxonomic scope" value="Eukaryota"/>
</dbReference>
<keyword evidence="2 6" id="KW-0645">Protease</keyword>
<dbReference type="EMBL" id="JH767584">
    <property type="protein sequence ID" value="EON66970.1"/>
    <property type="molecule type" value="Genomic_DNA"/>
</dbReference>
<evidence type="ECO:0000256" key="6">
    <source>
        <dbReference type="PROSITE-ProRule" id="PRU01393"/>
    </source>
</evidence>
<evidence type="ECO:0000256" key="5">
    <source>
        <dbReference type="ARBA" id="ARBA00022807"/>
    </source>
</evidence>
<feature type="compositionally biased region" description="Low complexity" evidence="8">
    <location>
        <begin position="623"/>
        <end position="636"/>
    </location>
</feature>
<dbReference type="InterPro" id="IPR036959">
    <property type="entry name" value="Peptidase_C12_UCH_sf"/>
</dbReference>
<dbReference type="AlphaFoldDB" id="R7YYE7"/>
<evidence type="ECO:0000313" key="11">
    <source>
        <dbReference type="Proteomes" id="UP000016924"/>
    </source>
</evidence>
<dbReference type="RefSeq" id="XP_007782287.1">
    <property type="nucleotide sequence ID" value="XM_007784097.1"/>
</dbReference>
<dbReference type="Proteomes" id="UP000016924">
    <property type="component" value="Unassembled WGS sequence"/>
</dbReference>
<evidence type="ECO:0000256" key="3">
    <source>
        <dbReference type="ARBA" id="ARBA00022786"/>
    </source>
</evidence>
<keyword evidence="3 6" id="KW-0833">Ubl conjugation pathway</keyword>
<feature type="region of interest" description="Disordered" evidence="8">
    <location>
        <begin position="358"/>
        <end position="388"/>
    </location>
</feature>
<evidence type="ECO:0000256" key="7">
    <source>
        <dbReference type="RuleBase" id="RU361215"/>
    </source>
</evidence>
<protein>
    <recommendedName>
        <fullName evidence="7">Ubiquitin carboxyl-terminal hydrolase</fullName>
        <ecNumber evidence="7">3.4.19.12</ecNumber>
    </recommendedName>
</protein>
<dbReference type="GO" id="GO:0005737">
    <property type="term" value="C:cytoplasm"/>
    <property type="evidence" value="ECO:0007669"/>
    <property type="project" value="TreeGrafter"/>
</dbReference>
<keyword evidence="5 6" id="KW-0788">Thiol protease</keyword>
<dbReference type="OMA" id="IESEPAY"/>
<accession>R7YYE7</accession>
<organism evidence="10 11">
    <name type="scientific">Coniosporium apollinis (strain CBS 100218)</name>
    <name type="common">Rock-inhabiting black yeast</name>
    <dbReference type="NCBI Taxonomy" id="1168221"/>
    <lineage>
        <taxon>Eukaryota</taxon>
        <taxon>Fungi</taxon>
        <taxon>Dikarya</taxon>
        <taxon>Ascomycota</taxon>
        <taxon>Pezizomycotina</taxon>
        <taxon>Dothideomycetes</taxon>
        <taxon>Dothideomycetes incertae sedis</taxon>
        <taxon>Coniosporium</taxon>
    </lineage>
</organism>
<feature type="domain" description="UCH catalytic" evidence="9">
    <location>
        <begin position="186"/>
        <end position="456"/>
    </location>
</feature>
<reference evidence="11" key="1">
    <citation type="submission" date="2012-06" db="EMBL/GenBank/DDBJ databases">
        <title>The genome sequence of Coniosporium apollinis CBS 100218.</title>
        <authorList>
            <consortium name="The Broad Institute Genome Sequencing Platform"/>
            <person name="Cuomo C."/>
            <person name="Gorbushina A."/>
            <person name="Noack S."/>
            <person name="Walker B."/>
            <person name="Young S.K."/>
            <person name="Zeng Q."/>
            <person name="Gargeya S."/>
            <person name="Fitzgerald M."/>
            <person name="Haas B."/>
            <person name="Abouelleil A."/>
            <person name="Alvarado L."/>
            <person name="Arachchi H.M."/>
            <person name="Berlin A.M."/>
            <person name="Chapman S.B."/>
            <person name="Goldberg J."/>
            <person name="Griggs A."/>
            <person name="Gujja S."/>
            <person name="Hansen M."/>
            <person name="Howarth C."/>
            <person name="Imamovic A."/>
            <person name="Larimer J."/>
            <person name="McCowan C."/>
            <person name="Montmayeur A."/>
            <person name="Murphy C."/>
            <person name="Neiman D."/>
            <person name="Pearson M."/>
            <person name="Priest M."/>
            <person name="Roberts A."/>
            <person name="Saif S."/>
            <person name="Shea T."/>
            <person name="Sisk P."/>
            <person name="Sykes S."/>
            <person name="Wortman J."/>
            <person name="Nusbaum C."/>
            <person name="Birren B."/>
        </authorList>
    </citation>
    <scope>NUCLEOTIDE SEQUENCE [LARGE SCALE GENOMIC DNA]</scope>
    <source>
        <strain evidence="11">CBS 100218</strain>
    </source>
</reference>
<dbReference type="InterPro" id="IPR001578">
    <property type="entry name" value="Peptidase_C12_UCH"/>
</dbReference>
<dbReference type="PANTHER" id="PTHR10589">
    <property type="entry name" value="UBIQUITIN CARBOXYL-TERMINAL HYDROLASE"/>
    <property type="match status" value="1"/>
</dbReference>
<feature type="active site" description="Nucleophile" evidence="6">
    <location>
        <position position="265"/>
    </location>
</feature>
<evidence type="ECO:0000256" key="8">
    <source>
        <dbReference type="SAM" id="MobiDB-lite"/>
    </source>
</evidence>
<dbReference type="PROSITE" id="PS52049">
    <property type="entry name" value="ULD"/>
    <property type="match status" value="1"/>
</dbReference>
<dbReference type="HOGENOM" id="CLU_018316_3_1_1"/>
<keyword evidence="11" id="KW-1185">Reference proteome</keyword>
<feature type="compositionally biased region" description="Basic and acidic residues" evidence="8">
    <location>
        <begin position="103"/>
        <end position="124"/>
    </location>
</feature>
<comment type="catalytic activity">
    <reaction evidence="1 6 7">
        <text>Thiol-dependent hydrolysis of ester, thioester, amide, peptide and isopeptide bonds formed by the C-terminal Gly of ubiquitin (a 76-residue protein attached to proteins as an intracellular targeting signal).</text>
        <dbReference type="EC" id="3.4.19.12"/>
    </reaction>
</comment>
<proteinExistence type="inferred from homology"/>
<feature type="compositionally biased region" description="Acidic residues" evidence="8">
    <location>
        <begin position="378"/>
        <end position="388"/>
    </location>
</feature>
<evidence type="ECO:0000259" key="9">
    <source>
        <dbReference type="PROSITE" id="PS52048"/>
    </source>
</evidence>
<dbReference type="PROSITE" id="PS52048">
    <property type="entry name" value="UCH_DOMAIN"/>
    <property type="match status" value="1"/>
</dbReference>
<dbReference type="InterPro" id="IPR038765">
    <property type="entry name" value="Papain-like_cys_pep_sf"/>
</dbReference>
<feature type="active site" description="Proton donor" evidence="6">
    <location>
        <position position="394"/>
    </location>
</feature>
<dbReference type="PANTHER" id="PTHR10589:SF29">
    <property type="entry name" value="UBIQUITIN CARBOXYL-TERMINAL HYDROLASE"/>
    <property type="match status" value="1"/>
</dbReference>
<dbReference type="OrthoDB" id="1924260at2759"/>
<dbReference type="SUPFAM" id="SSF54001">
    <property type="entry name" value="Cysteine proteinases"/>
    <property type="match status" value="1"/>
</dbReference>
<feature type="region of interest" description="Disordered" evidence="8">
    <location>
        <begin position="1"/>
        <end position="171"/>
    </location>
</feature>
<evidence type="ECO:0000313" key="10">
    <source>
        <dbReference type="EMBL" id="EON66970.1"/>
    </source>
</evidence>
<evidence type="ECO:0000256" key="1">
    <source>
        <dbReference type="ARBA" id="ARBA00000707"/>
    </source>
</evidence>
<dbReference type="Pfam" id="PF01088">
    <property type="entry name" value="Peptidase_C12"/>
    <property type="match status" value="1"/>
</dbReference>
<keyword evidence="4 6" id="KW-0378">Hydrolase</keyword>
<gene>
    <name evidence="10" type="ORF">W97_06086</name>
</gene>
<name>R7YYE7_CONA1</name>
<comment type="similarity">
    <text evidence="6 7">Belongs to the peptidase C12 family.</text>
</comment>
<dbReference type="Gene3D" id="3.40.532.10">
    <property type="entry name" value="Peptidase C12, ubiquitin carboxyl-terminal hydrolase"/>
    <property type="match status" value="1"/>
</dbReference>
<feature type="compositionally biased region" description="Basic residues" evidence="8">
    <location>
        <begin position="608"/>
        <end position="622"/>
    </location>
</feature>